<dbReference type="SUPFAM" id="SSF81383">
    <property type="entry name" value="F-box domain"/>
    <property type="match status" value="1"/>
</dbReference>
<dbReference type="EMBL" id="LR743598">
    <property type="protein sequence ID" value="CAA2629398.1"/>
    <property type="molecule type" value="Genomic_DNA"/>
</dbReference>
<sequence>MESRIWRRLPEKLLERVLAFLPPAAFFRARAVCRRWYALLFSDAFLELQLRLSPAAGGSSSSSTTSRRASSTPASPRRRRRPPPWPPLRPRRVPLAAPPLRRRRPRTFTPPPPPVASSAGSPSARPQAATPLQPALPAGVAAAPLPPPPPSPPWVSPSARPPSSFFCMSHSPFAVLSYDIAGDVWKKLQAPMKRFLRSPSLVELAGGVAMVAAVEKRKLAVPRSVRVWGLKEGGWAEVERMPAAVHEEFAAEERGRGLRRWGGGTVAITIRGSGAVLVFELRRREWRWLPACPLLRNGAACGGGGGLRGFAFEPRLATPALGLLQAAPPTPFPFQG</sequence>
<evidence type="ECO:0000256" key="1">
    <source>
        <dbReference type="ARBA" id="ARBA00022737"/>
    </source>
</evidence>
<dbReference type="Pfam" id="PF12937">
    <property type="entry name" value="F-box-like"/>
    <property type="match status" value="1"/>
</dbReference>
<reference evidence="4 5" key="1">
    <citation type="submission" date="2019-12" db="EMBL/GenBank/DDBJ databases">
        <authorList>
            <person name="Scholz U."/>
            <person name="Mascher M."/>
            <person name="Fiebig A."/>
        </authorList>
    </citation>
    <scope>NUCLEOTIDE SEQUENCE</scope>
</reference>
<evidence type="ECO:0000313" key="5">
    <source>
        <dbReference type="Proteomes" id="UP001189122"/>
    </source>
</evidence>
<proteinExistence type="predicted"/>
<keyword evidence="5" id="KW-1185">Reference proteome</keyword>
<evidence type="ECO:0000256" key="2">
    <source>
        <dbReference type="SAM" id="MobiDB-lite"/>
    </source>
</evidence>
<feature type="compositionally biased region" description="Low complexity" evidence="2">
    <location>
        <begin position="116"/>
        <end position="143"/>
    </location>
</feature>
<organism evidence="4">
    <name type="scientific">Spirodela intermedia</name>
    <name type="common">Intermediate duckweed</name>
    <dbReference type="NCBI Taxonomy" id="51605"/>
    <lineage>
        <taxon>Eukaryota</taxon>
        <taxon>Viridiplantae</taxon>
        <taxon>Streptophyta</taxon>
        <taxon>Embryophyta</taxon>
        <taxon>Tracheophyta</taxon>
        <taxon>Spermatophyta</taxon>
        <taxon>Magnoliopsida</taxon>
        <taxon>Liliopsida</taxon>
        <taxon>Araceae</taxon>
        <taxon>Lemnoideae</taxon>
        <taxon>Spirodela</taxon>
    </lineage>
</organism>
<dbReference type="Proteomes" id="UP001189122">
    <property type="component" value="Unassembled WGS sequence"/>
</dbReference>
<name>A0A7I8JGV6_SPIIN</name>
<evidence type="ECO:0000313" key="4">
    <source>
        <dbReference type="EMBL" id="CAA2629398.1"/>
    </source>
</evidence>
<dbReference type="SMART" id="SM00256">
    <property type="entry name" value="FBOX"/>
    <property type="match status" value="1"/>
</dbReference>
<feature type="compositionally biased region" description="Low complexity" evidence="2">
    <location>
        <begin position="54"/>
        <end position="75"/>
    </location>
</feature>
<evidence type="ECO:0000259" key="3">
    <source>
        <dbReference type="PROSITE" id="PS50181"/>
    </source>
</evidence>
<feature type="region of interest" description="Disordered" evidence="2">
    <location>
        <begin position="54"/>
        <end position="158"/>
    </location>
</feature>
<feature type="domain" description="F-box" evidence="3">
    <location>
        <begin position="3"/>
        <end position="48"/>
    </location>
</feature>
<dbReference type="PROSITE" id="PS50181">
    <property type="entry name" value="FBOX"/>
    <property type="match status" value="1"/>
</dbReference>
<dbReference type="PANTHER" id="PTHR31672">
    <property type="entry name" value="BNACNNG10540D PROTEIN"/>
    <property type="match status" value="1"/>
</dbReference>
<gene>
    <name evidence="4" type="ORF">SI7747_11015036</name>
</gene>
<dbReference type="FunFam" id="1.20.1280.50:FF:000008">
    <property type="entry name" value="F-box only protein 6"/>
    <property type="match status" value="1"/>
</dbReference>
<dbReference type="SUPFAM" id="SSF117281">
    <property type="entry name" value="Kelch motif"/>
    <property type="match status" value="1"/>
</dbReference>
<dbReference type="InterPro" id="IPR050796">
    <property type="entry name" value="SCF_F-box_component"/>
</dbReference>
<protein>
    <recommendedName>
        <fullName evidence="3">F-box domain-containing protein</fullName>
    </recommendedName>
</protein>
<dbReference type="PANTHER" id="PTHR31672:SF12">
    <property type="entry name" value="F-BOX DOMAIN-CONTAINING PROTEIN"/>
    <property type="match status" value="1"/>
</dbReference>
<accession>A0A7I8JGV6</accession>
<dbReference type="AlphaFoldDB" id="A0A7I8JGV6"/>
<dbReference type="InterPro" id="IPR036047">
    <property type="entry name" value="F-box-like_dom_sf"/>
</dbReference>
<keyword evidence="1" id="KW-0677">Repeat</keyword>
<dbReference type="Gene3D" id="1.20.1280.50">
    <property type="match status" value="1"/>
</dbReference>
<dbReference type="InterPro" id="IPR015915">
    <property type="entry name" value="Kelch-typ_b-propeller"/>
</dbReference>
<feature type="compositionally biased region" description="Pro residues" evidence="2">
    <location>
        <begin position="144"/>
        <end position="155"/>
    </location>
</feature>
<dbReference type="InterPro" id="IPR001810">
    <property type="entry name" value="F-box_dom"/>
</dbReference>
<dbReference type="EMBL" id="CACRZD030000011">
    <property type="protein sequence ID" value="CAA6668642.1"/>
    <property type="molecule type" value="Genomic_DNA"/>
</dbReference>